<evidence type="ECO:0000313" key="8">
    <source>
        <dbReference type="Proteomes" id="UP000176037"/>
    </source>
</evidence>
<dbReference type="PANTHER" id="PTHR43643:SF3">
    <property type="entry name" value="HISTIDINOL-PHOSPHATE AMINOTRANSFERASE"/>
    <property type="match status" value="1"/>
</dbReference>
<dbReference type="PROSITE" id="PS51318">
    <property type="entry name" value="TAT"/>
    <property type="match status" value="1"/>
</dbReference>
<evidence type="ECO:0000256" key="5">
    <source>
        <dbReference type="SAM" id="SignalP"/>
    </source>
</evidence>
<dbReference type="EMBL" id="MJIC01000020">
    <property type="protein sequence ID" value="OFI32323.1"/>
    <property type="molecule type" value="Genomic_DNA"/>
</dbReference>
<evidence type="ECO:0000256" key="4">
    <source>
        <dbReference type="ARBA" id="ARBA00022898"/>
    </source>
</evidence>
<comment type="caution">
    <text evidence="7">The sequence shown here is derived from an EMBL/GenBank/DDBJ whole genome shotgun (WGS) entry which is preliminary data.</text>
</comment>
<dbReference type="InterPro" id="IPR015422">
    <property type="entry name" value="PyrdxlP-dep_Trfase_small"/>
</dbReference>
<keyword evidence="4" id="KW-0663">Pyridoxal phosphate</keyword>
<feature type="chain" id="PRO_5009213891" evidence="5">
    <location>
        <begin position="20"/>
        <end position="391"/>
    </location>
</feature>
<keyword evidence="5" id="KW-0732">Signal</keyword>
<keyword evidence="2 7" id="KW-0032">Aminotransferase</keyword>
<accession>A0A1E8F9V9</accession>
<dbReference type="GO" id="GO:0030170">
    <property type="term" value="F:pyridoxal phosphate binding"/>
    <property type="evidence" value="ECO:0007669"/>
    <property type="project" value="InterPro"/>
</dbReference>
<evidence type="ECO:0000259" key="6">
    <source>
        <dbReference type="Pfam" id="PF00155"/>
    </source>
</evidence>
<organism evidence="7 8">
    <name type="scientific">Alteromonas lipolytica</name>
    <dbReference type="NCBI Taxonomy" id="1856405"/>
    <lineage>
        <taxon>Bacteria</taxon>
        <taxon>Pseudomonadati</taxon>
        <taxon>Pseudomonadota</taxon>
        <taxon>Gammaproteobacteria</taxon>
        <taxon>Alteromonadales</taxon>
        <taxon>Alteromonadaceae</taxon>
        <taxon>Alteromonas/Salinimonas group</taxon>
        <taxon>Alteromonas</taxon>
    </lineage>
</organism>
<dbReference type="Pfam" id="PF00155">
    <property type="entry name" value="Aminotran_1_2"/>
    <property type="match status" value="1"/>
</dbReference>
<sequence>MTYNPSRRLFLGGSIAASAAGATGLITPAGLAAAQPMKSPKIMYGPAPGVAKLNANENPYGPSDMALKAIAEASSTGGAYYAYRAGMYLRDMLAESNGLKPENVSITAGSSLILAFAAFAATSKGKILGPDLFWDTTSMAPVRQGGPEIVRIPNKADLSIDLDAMYNAIDDDIAMVHICNPNNPTGKILDPKELREFCIKASKKTLVLVDEAYNELIEDGPKHSMIPLINEGHNIIVARTFSKIYGLAGMRVGYMLGSEENMEFINKYGLGGYSINQAGLAAAIASYNDEAFKDFSRQKVKEGREIILDAVKANGLSALPSTTNFVFVNLGDDGDANAFRKAMEAQDVLIRGQYRTYQQWSRVSTGRIEDVKKYAAAVPKALDEMYKAIKA</sequence>
<dbReference type="RefSeq" id="WP_070178567.1">
    <property type="nucleotide sequence ID" value="NZ_BMJR01000013.1"/>
</dbReference>
<comment type="similarity">
    <text evidence="1">Belongs to the class-II pyridoxal-phosphate-dependent aminotransferase family. Histidinol-phosphate aminotransferase subfamily.</text>
</comment>
<evidence type="ECO:0000256" key="2">
    <source>
        <dbReference type="ARBA" id="ARBA00022576"/>
    </source>
</evidence>
<evidence type="ECO:0000256" key="3">
    <source>
        <dbReference type="ARBA" id="ARBA00022679"/>
    </source>
</evidence>
<evidence type="ECO:0000313" key="7">
    <source>
        <dbReference type="EMBL" id="OFI32323.1"/>
    </source>
</evidence>
<dbReference type="Gene3D" id="3.90.1150.10">
    <property type="entry name" value="Aspartate Aminotransferase, domain 1"/>
    <property type="match status" value="1"/>
</dbReference>
<dbReference type="InterPro" id="IPR015424">
    <property type="entry name" value="PyrdxlP-dep_Trfase"/>
</dbReference>
<dbReference type="STRING" id="1856405.BFC17_07695"/>
<feature type="domain" description="Aminotransferase class I/classII large" evidence="6">
    <location>
        <begin position="50"/>
        <end position="376"/>
    </location>
</feature>
<dbReference type="SUPFAM" id="SSF53383">
    <property type="entry name" value="PLP-dependent transferases"/>
    <property type="match status" value="1"/>
</dbReference>
<dbReference type="AlphaFoldDB" id="A0A1E8F9V9"/>
<dbReference type="PANTHER" id="PTHR43643">
    <property type="entry name" value="HISTIDINOL-PHOSPHATE AMINOTRANSFERASE 2"/>
    <property type="match status" value="1"/>
</dbReference>
<dbReference type="InterPro" id="IPR004839">
    <property type="entry name" value="Aminotransferase_I/II_large"/>
</dbReference>
<reference evidence="7 8" key="1">
    <citation type="submission" date="2016-09" db="EMBL/GenBank/DDBJ databases">
        <title>Alteromonas lipolytica, a new species isolated from sea water.</title>
        <authorList>
            <person name="Wu Y.-H."/>
            <person name="Cheng H."/>
            <person name="Xu X.-W."/>
        </authorList>
    </citation>
    <scope>NUCLEOTIDE SEQUENCE [LARGE SCALE GENOMIC DNA]</scope>
    <source>
        <strain evidence="7 8">JW12</strain>
    </source>
</reference>
<dbReference type="OrthoDB" id="9813612at2"/>
<protein>
    <submittedName>
        <fullName evidence="7">Histidinol phosphate aminotransferase</fullName>
    </submittedName>
</protein>
<dbReference type="InterPro" id="IPR006311">
    <property type="entry name" value="TAT_signal"/>
</dbReference>
<keyword evidence="3 7" id="KW-0808">Transferase</keyword>
<proteinExistence type="inferred from homology"/>
<dbReference type="GO" id="GO:0008483">
    <property type="term" value="F:transaminase activity"/>
    <property type="evidence" value="ECO:0007669"/>
    <property type="project" value="UniProtKB-KW"/>
</dbReference>
<gene>
    <name evidence="7" type="ORF">BFC17_07695</name>
</gene>
<dbReference type="CDD" id="cd00609">
    <property type="entry name" value="AAT_like"/>
    <property type="match status" value="1"/>
</dbReference>
<name>A0A1E8F9V9_9ALTE</name>
<dbReference type="InterPro" id="IPR015421">
    <property type="entry name" value="PyrdxlP-dep_Trfase_major"/>
</dbReference>
<keyword evidence="8" id="KW-1185">Reference proteome</keyword>
<dbReference type="InterPro" id="IPR050106">
    <property type="entry name" value="HistidinolP_aminotransfase"/>
</dbReference>
<feature type="signal peptide" evidence="5">
    <location>
        <begin position="1"/>
        <end position="19"/>
    </location>
</feature>
<evidence type="ECO:0000256" key="1">
    <source>
        <dbReference type="ARBA" id="ARBA00007970"/>
    </source>
</evidence>
<dbReference type="Proteomes" id="UP000176037">
    <property type="component" value="Unassembled WGS sequence"/>
</dbReference>
<dbReference type="Gene3D" id="3.40.640.10">
    <property type="entry name" value="Type I PLP-dependent aspartate aminotransferase-like (Major domain)"/>
    <property type="match status" value="1"/>
</dbReference>